<protein>
    <recommendedName>
        <fullName evidence="3">C2H2-type domain-containing protein</fullName>
    </recommendedName>
</protein>
<sequence>MANYYCKNCGTKYSSISTMTINKCARHPNGTNKGSHELYEGSEKSRYECKYCGTKYNSISSMTVNRCARHPNGTNKGQHSPAL</sequence>
<keyword evidence="2" id="KW-1185">Reference proteome</keyword>
<evidence type="ECO:0008006" key="3">
    <source>
        <dbReference type="Google" id="ProtNLM"/>
    </source>
</evidence>
<evidence type="ECO:0000313" key="2">
    <source>
        <dbReference type="Proteomes" id="UP000289238"/>
    </source>
</evidence>
<name>A0A4Q0P4Y8_9FLAO</name>
<dbReference type="AlphaFoldDB" id="A0A4Q0P4Y8"/>
<dbReference type="EMBL" id="QOVM01000007">
    <property type="protein sequence ID" value="RXG20659.1"/>
    <property type="molecule type" value="Genomic_DNA"/>
</dbReference>
<organism evidence="1 2">
    <name type="scientific">Leeuwenhoekiella aequorea</name>
    <dbReference type="NCBI Taxonomy" id="283736"/>
    <lineage>
        <taxon>Bacteria</taxon>
        <taxon>Pseudomonadati</taxon>
        <taxon>Bacteroidota</taxon>
        <taxon>Flavobacteriia</taxon>
        <taxon>Flavobacteriales</taxon>
        <taxon>Flavobacteriaceae</taxon>
        <taxon>Leeuwenhoekiella</taxon>
    </lineage>
</organism>
<accession>A0A4Q0P4Y8</accession>
<reference evidence="1 2" key="1">
    <citation type="submission" date="2018-07" db="EMBL/GenBank/DDBJ databases">
        <title>Leeuwenhoekiella genomics.</title>
        <authorList>
            <person name="Tahon G."/>
            <person name="Willems A."/>
        </authorList>
    </citation>
    <scope>NUCLEOTIDE SEQUENCE [LARGE SCALE GENOMIC DNA]</scope>
    <source>
        <strain evidence="1 2">LMG 22550</strain>
    </source>
</reference>
<dbReference type="OrthoDB" id="9801485at2"/>
<comment type="caution">
    <text evidence="1">The sequence shown here is derived from an EMBL/GenBank/DDBJ whole genome shotgun (WGS) entry which is preliminary data.</text>
</comment>
<evidence type="ECO:0000313" key="1">
    <source>
        <dbReference type="EMBL" id="RXG20659.1"/>
    </source>
</evidence>
<proteinExistence type="predicted"/>
<gene>
    <name evidence="1" type="ORF">DSM00_2763</name>
</gene>
<dbReference type="Proteomes" id="UP000289238">
    <property type="component" value="Unassembled WGS sequence"/>
</dbReference>